<gene>
    <name evidence="1" type="ORF">COU33_01815</name>
</gene>
<dbReference type="Proteomes" id="UP000229362">
    <property type="component" value="Unassembled WGS sequence"/>
</dbReference>
<evidence type="ECO:0000313" key="1">
    <source>
        <dbReference type="EMBL" id="PIT86675.1"/>
    </source>
</evidence>
<organism evidence="1 2">
    <name type="scientific">Candidatus Magasanikbacteria bacterium CG10_big_fil_rev_8_21_14_0_10_43_6</name>
    <dbReference type="NCBI Taxonomy" id="1974650"/>
    <lineage>
        <taxon>Bacteria</taxon>
        <taxon>Candidatus Magasanikiibacteriota</taxon>
    </lineage>
</organism>
<evidence type="ECO:0000313" key="2">
    <source>
        <dbReference type="Proteomes" id="UP000229362"/>
    </source>
</evidence>
<protein>
    <submittedName>
        <fullName evidence="1">Uncharacterized protein</fullName>
    </submittedName>
</protein>
<reference evidence="2" key="1">
    <citation type="submission" date="2017-09" db="EMBL/GenBank/DDBJ databases">
        <title>Depth-based differentiation of microbial function through sediment-hosted aquifers and enrichment of novel symbionts in the deep terrestrial subsurface.</title>
        <authorList>
            <person name="Probst A.J."/>
            <person name="Ladd B."/>
            <person name="Jarett J.K."/>
            <person name="Geller-Mcgrath D.E."/>
            <person name="Sieber C.M.K."/>
            <person name="Emerson J.B."/>
            <person name="Anantharaman K."/>
            <person name="Thomas B.C."/>
            <person name="Malmstrom R."/>
            <person name="Stieglmeier M."/>
            <person name="Klingl A."/>
            <person name="Woyke T."/>
            <person name="Ryan C.M."/>
            <person name="Banfield J.F."/>
        </authorList>
    </citation>
    <scope>NUCLEOTIDE SEQUENCE [LARGE SCALE GENOMIC DNA]</scope>
</reference>
<name>A0A2M6W1S5_9BACT</name>
<dbReference type="EMBL" id="PFBZ01000078">
    <property type="protein sequence ID" value="PIT86675.1"/>
    <property type="molecule type" value="Genomic_DNA"/>
</dbReference>
<dbReference type="AlphaFoldDB" id="A0A2M6W1S5"/>
<sequence length="426" mass="49073">MNRLELQYGRVGREHPEREARLVDAFHRDIFDTDVFGAPVIKALREKCSLETDTVLGSQLGEKNAVYIESVFRNASLNSEHLANMFDMLMECEDQEAHDRMKDIATTVREKHIEWVNIRHMSDAEVLSEYFDELSVEERSYFLLFFADFYEDEAEYIEDELGPELDIFFMDRIALLVEQGIIPLSLEEIKKRIKEVRIRPLDPTVQSTTMGEHFSEQAVIFIDTSLEEDKIQNTYTHEMLHNISAVAYADIGEDDDPPTYVKRQGGLKEYYHQGLHHMWLDEAVTEGLTTKLTKDIPSERALLLEDTDVYQSFCLLLEALLQGVSKQSGVSLEDLEKKLIHAYIIPAHDTGKTIEEYMEDLAGVPDILRMLDRFIQEAYLPYQDTKHHDAVEEQLDDLLDMLTDANWKGVKDVLEGSEIKSKAQAA</sequence>
<comment type="caution">
    <text evidence="1">The sequence shown here is derived from an EMBL/GenBank/DDBJ whole genome shotgun (WGS) entry which is preliminary data.</text>
</comment>
<proteinExistence type="predicted"/>
<accession>A0A2M6W1S5</accession>